<comment type="caution">
    <text evidence="1">The sequence shown here is derived from an EMBL/GenBank/DDBJ whole genome shotgun (WGS) entry which is preliminary data.</text>
</comment>
<dbReference type="EMBL" id="LSRX01000200">
    <property type="protein sequence ID" value="OLQ04777.1"/>
    <property type="molecule type" value="Genomic_DNA"/>
</dbReference>
<sequence>MDSRPTRFCGETVQSELEAILASGHRQVAARIALYCSELVEAARELIYFVGDPGEAAREDERQQLRDRQLAAGAGGQTGDGTGATDRDCVWILRTAFSIRNKAVIQRGKDEALVDVSWGAADAAEAATYLTMPDNGASRAELDRYKGTGEGGWLILSPLLSKKQQPAVLDPNLVEPGAWT</sequence>
<accession>A0A1Q9EBJ5</accession>
<proteinExistence type="predicted"/>
<organism evidence="1 2">
    <name type="scientific">Symbiodinium microadriaticum</name>
    <name type="common">Dinoflagellate</name>
    <name type="synonym">Zooxanthella microadriatica</name>
    <dbReference type="NCBI Taxonomy" id="2951"/>
    <lineage>
        <taxon>Eukaryota</taxon>
        <taxon>Sar</taxon>
        <taxon>Alveolata</taxon>
        <taxon>Dinophyceae</taxon>
        <taxon>Suessiales</taxon>
        <taxon>Symbiodiniaceae</taxon>
        <taxon>Symbiodinium</taxon>
    </lineage>
</organism>
<evidence type="ECO:0000313" key="1">
    <source>
        <dbReference type="EMBL" id="OLQ04777.1"/>
    </source>
</evidence>
<dbReference type="Proteomes" id="UP000186817">
    <property type="component" value="Unassembled WGS sequence"/>
</dbReference>
<gene>
    <name evidence="1" type="ORF">AK812_SmicGene12035</name>
</gene>
<keyword evidence="2" id="KW-1185">Reference proteome</keyword>
<reference evidence="1 2" key="1">
    <citation type="submission" date="2016-02" db="EMBL/GenBank/DDBJ databases">
        <title>Genome analysis of coral dinoflagellate symbionts highlights evolutionary adaptations to a symbiotic lifestyle.</title>
        <authorList>
            <person name="Aranda M."/>
            <person name="Li Y."/>
            <person name="Liew Y.J."/>
            <person name="Baumgarten S."/>
            <person name="Simakov O."/>
            <person name="Wilson M."/>
            <person name="Piel J."/>
            <person name="Ashoor H."/>
            <person name="Bougouffa S."/>
            <person name="Bajic V.B."/>
            <person name="Ryu T."/>
            <person name="Ravasi T."/>
            <person name="Bayer T."/>
            <person name="Micklem G."/>
            <person name="Kim H."/>
            <person name="Bhak J."/>
            <person name="Lajeunesse T.C."/>
            <person name="Voolstra C.R."/>
        </authorList>
    </citation>
    <scope>NUCLEOTIDE SEQUENCE [LARGE SCALE GENOMIC DNA]</scope>
    <source>
        <strain evidence="1 2">CCMP2467</strain>
    </source>
</reference>
<evidence type="ECO:0000313" key="2">
    <source>
        <dbReference type="Proteomes" id="UP000186817"/>
    </source>
</evidence>
<dbReference type="OrthoDB" id="426612at2759"/>
<name>A0A1Q9EBJ5_SYMMI</name>
<protein>
    <submittedName>
        <fullName evidence="1">Uncharacterized protein</fullName>
    </submittedName>
</protein>
<dbReference type="AlphaFoldDB" id="A0A1Q9EBJ5"/>